<proteinExistence type="inferred from homology"/>
<dbReference type="Pfam" id="PF08030">
    <property type="entry name" value="NAD_binding_6"/>
    <property type="match status" value="1"/>
</dbReference>
<feature type="compositionally biased region" description="Basic and acidic residues" evidence="10">
    <location>
        <begin position="611"/>
        <end position="626"/>
    </location>
</feature>
<dbReference type="EMBL" id="CVQH01024527">
    <property type="protein sequence ID" value="CRK37008.1"/>
    <property type="molecule type" value="Genomic_DNA"/>
</dbReference>
<evidence type="ECO:0000256" key="7">
    <source>
        <dbReference type="ARBA" id="ARBA00023002"/>
    </source>
</evidence>
<feature type="chain" id="PRO_5002567841" description="FAD-binding FR-type domain-containing protein" evidence="12">
    <location>
        <begin position="27"/>
        <end position="716"/>
    </location>
</feature>
<dbReference type="GO" id="GO:0005886">
    <property type="term" value="C:plasma membrane"/>
    <property type="evidence" value="ECO:0007669"/>
    <property type="project" value="TreeGrafter"/>
</dbReference>
<feature type="domain" description="FAD-binding FR-type" evidence="13">
    <location>
        <begin position="397"/>
        <end position="531"/>
    </location>
</feature>
<evidence type="ECO:0000256" key="8">
    <source>
        <dbReference type="ARBA" id="ARBA00023065"/>
    </source>
</evidence>
<keyword evidence="5" id="KW-0249">Electron transport</keyword>
<dbReference type="Proteomes" id="UP000044602">
    <property type="component" value="Unassembled WGS sequence"/>
</dbReference>
<feature type="region of interest" description="Disordered" evidence="10">
    <location>
        <begin position="608"/>
        <end position="628"/>
    </location>
</feature>
<evidence type="ECO:0000256" key="3">
    <source>
        <dbReference type="ARBA" id="ARBA00022448"/>
    </source>
</evidence>
<keyword evidence="6 11" id="KW-1133">Transmembrane helix</keyword>
<feature type="transmembrane region" description="Helical" evidence="11">
    <location>
        <begin position="110"/>
        <end position="131"/>
    </location>
</feature>
<keyword evidence="8" id="KW-0406">Ion transport</keyword>
<evidence type="ECO:0000256" key="10">
    <source>
        <dbReference type="SAM" id="MobiDB-lite"/>
    </source>
</evidence>
<dbReference type="InterPro" id="IPR017927">
    <property type="entry name" value="FAD-bd_FR_type"/>
</dbReference>
<dbReference type="SFLD" id="SFLDS00052">
    <property type="entry name" value="Ferric_Reductase_Domain"/>
    <property type="match status" value="1"/>
</dbReference>
<accession>A0A0G4MRY0</accession>
<keyword evidence="3" id="KW-0813">Transport</keyword>
<dbReference type="InterPro" id="IPR013130">
    <property type="entry name" value="Fe3_Rdtase_TM_dom"/>
</dbReference>
<feature type="transmembrane region" description="Helical" evidence="11">
    <location>
        <begin position="348"/>
        <end position="379"/>
    </location>
</feature>
<dbReference type="Pfam" id="PF08022">
    <property type="entry name" value="FAD_binding_8"/>
    <property type="match status" value="1"/>
</dbReference>
<keyword evidence="7" id="KW-0560">Oxidoreductase</keyword>
<comment type="subcellular location">
    <subcellularLocation>
        <location evidence="1">Membrane</location>
        <topology evidence="1">Multi-pass membrane protein</topology>
    </subcellularLocation>
</comment>
<feature type="signal peptide" evidence="12">
    <location>
        <begin position="1"/>
        <end position="26"/>
    </location>
</feature>
<protein>
    <recommendedName>
        <fullName evidence="13">FAD-binding FR-type domain-containing protein</fullName>
    </recommendedName>
</protein>
<reference evidence="14 15" key="1">
    <citation type="submission" date="2015-05" db="EMBL/GenBank/DDBJ databases">
        <authorList>
            <person name="Wang D.B."/>
            <person name="Wang M."/>
        </authorList>
    </citation>
    <scope>NUCLEOTIDE SEQUENCE [LARGE SCALE GENOMIC DNA]</scope>
    <source>
        <strain evidence="14">VL1</strain>
    </source>
</reference>
<dbReference type="GO" id="GO:0000293">
    <property type="term" value="F:ferric-chelate reductase activity"/>
    <property type="evidence" value="ECO:0007669"/>
    <property type="project" value="UniProtKB-ARBA"/>
</dbReference>
<name>A0A0G4MRY0_VERLO</name>
<evidence type="ECO:0000256" key="5">
    <source>
        <dbReference type="ARBA" id="ARBA00022982"/>
    </source>
</evidence>
<dbReference type="Gene3D" id="3.40.50.80">
    <property type="entry name" value="Nucleotide-binding domain of ferredoxin-NADP reductase (FNR) module"/>
    <property type="match status" value="1"/>
</dbReference>
<evidence type="ECO:0000256" key="12">
    <source>
        <dbReference type="SAM" id="SignalP"/>
    </source>
</evidence>
<dbReference type="InterPro" id="IPR051410">
    <property type="entry name" value="Ferric/Cupric_Reductase"/>
</dbReference>
<sequence>MRAPQDLLLHMARLPIAVAIWRGASARDIVINAPWPSVSHLLPAHIETRSQQYTMEATKSLLAPRQHIQDHDAAESVIHHWGYADRVVPCVNDPGSCRYLDVVYNAHDVGMIYTGVIWATIGGILLIWAVIRRMMPPQSHRNPQALVEGEKRTVDTTTRIRHTLWSYTNRYLLPDSIRSIFGRTTRLQVLVLAILTGYLTIFSFVGIVYGIWITPVKNMEGVYNTRSSLGPFSDRVGVLAYALTPLSVLLSNRESLLSVLTGIPYQNFNFMHRWLGYIIMVQSIVHTIGWTIIEVKLYQPQPQVAKKWIVQLYMIWGVVAMILLLILYALTLPPVIRFTGYEFFRKSHYVLALVYMGACIGHWEGLQCFIIPGILLWFIDRFARAARTFLLHYNFVDGTKRGFVAAHAAITTFPDEKDGDVVRLDFEHPHDPWAVGQHFYLCFTESSIFQSHPFTPLNAAVTINGRTKHSYVFRAKGGETKKIAQIAAKKLAAAATASATPSEDKDGVITAASAPTTPVVLTGPYGDPIMRNITPEANILCVAGGTGITYVLPALLSLTASPASPRKLELIWVVRHAKDVDWVKPELAALEALDVTVRIFATRDAASSSSDADRSSEGEADEEKRAAGAVAVQKMRARGAAASFRSGGLGHPDLALLVREFVQATVAARTVVFASGPGGLMTDARAAVAACNDGGKVWKGDERFNVDLIHDERMER</sequence>
<keyword evidence="9 11" id="KW-0472">Membrane</keyword>
<dbReference type="PROSITE" id="PS51384">
    <property type="entry name" value="FAD_FR"/>
    <property type="match status" value="1"/>
</dbReference>
<evidence type="ECO:0000256" key="11">
    <source>
        <dbReference type="SAM" id="Phobius"/>
    </source>
</evidence>
<feature type="transmembrane region" description="Helical" evidence="11">
    <location>
        <begin position="189"/>
        <end position="212"/>
    </location>
</feature>
<evidence type="ECO:0000313" key="15">
    <source>
        <dbReference type="Proteomes" id="UP000044602"/>
    </source>
</evidence>
<comment type="similarity">
    <text evidence="2">Belongs to the ferric reductase (FRE) family.</text>
</comment>
<dbReference type="SFLD" id="SFLDG01168">
    <property type="entry name" value="Ferric_reductase_subgroup_(FRE"/>
    <property type="match status" value="1"/>
</dbReference>
<gene>
    <name evidence="14" type="ORF">BN1708_007263</name>
</gene>
<dbReference type="CDD" id="cd06186">
    <property type="entry name" value="NOX_Duox_like_FAD_NADP"/>
    <property type="match status" value="1"/>
</dbReference>
<dbReference type="PANTHER" id="PTHR32361:SF3">
    <property type="entry name" value="REDUCTASE, PUTATIVE (AFU_ORTHOLOGUE AFUA_6G13750)-RELATED"/>
    <property type="match status" value="1"/>
</dbReference>
<evidence type="ECO:0000259" key="13">
    <source>
        <dbReference type="PROSITE" id="PS51384"/>
    </source>
</evidence>
<evidence type="ECO:0000313" key="14">
    <source>
        <dbReference type="EMBL" id="CRK37008.1"/>
    </source>
</evidence>
<dbReference type="AlphaFoldDB" id="A0A0G4MRY0"/>
<evidence type="ECO:0000256" key="2">
    <source>
        <dbReference type="ARBA" id="ARBA00006278"/>
    </source>
</evidence>
<keyword evidence="15" id="KW-1185">Reference proteome</keyword>
<feature type="transmembrane region" description="Helical" evidence="11">
    <location>
        <begin position="274"/>
        <end position="293"/>
    </location>
</feature>
<dbReference type="STRING" id="100787.A0A0G4MRY0"/>
<dbReference type="InterPro" id="IPR013121">
    <property type="entry name" value="Fe_red_NAD-bd_6"/>
</dbReference>
<dbReference type="GO" id="GO:0006826">
    <property type="term" value="P:iron ion transport"/>
    <property type="evidence" value="ECO:0007669"/>
    <property type="project" value="TreeGrafter"/>
</dbReference>
<dbReference type="InterPro" id="IPR039261">
    <property type="entry name" value="FNR_nucleotide-bd"/>
</dbReference>
<dbReference type="InterPro" id="IPR013112">
    <property type="entry name" value="FAD-bd_8"/>
</dbReference>
<feature type="transmembrane region" description="Helical" evidence="11">
    <location>
        <begin position="313"/>
        <end position="336"/>
    </location>
</feature>
<evidence type="ECO:0000256" key="6">
    <source>
        <dbReference type="ARBA" id="ARBA00022989"/>
    </source>
</evidence>
<dbReference type="GO" id="GO:0015677">
    <property type="term" value="P:copper ion import"/>
    <property type="evidence" value="ECO:0007669"/>
    <property type="project" value="TreeGrafter"/>
</dbReference>
<keyword evidence="12" id="KW-0732">Signal</keyword>
<organism evidence="14 15">
    <name type="scientific">Verticillium longisporum</name>
    <name type="common">Verticillium dahliae var. longisporum</name>
    <dbReference type="NCBI Taxonomy" id="100787"/>
    <lineage>
        <taxon>Eukaryota</taxon>
        <taxon>Fungi</taxon>
        <taxon>Dikarya</taxon>
        <taxon>Ascomycota</taxon>
        <taxon>Pezizomycotina</taxon>
        <taxon>Sordariomycetes</taxon>
        <taxon>Hypocreomycetidae</taxon>
        <taxon>Glomerellales</taxon>
        <taxon>Plectosphaerellaceae</taxon>
        <taxon>Verticillium</taxon>
    </lineage>
</organism>
<evidence type="ECO:0000256" key="4">
    <source>
        <dbReference type="ARBA" id="ARBA00022692"/>
    </source>
</evidence>
<dbReference type="GO" id="GO:0006879">
    <property type="term" value="P:intracellular iron ion homeostasis"/>
    <property type="evidence" value="ECO:0007669"/>
    <property type="project" value="TreeGrafter"/>
</dbReference>
<dbReference type="PANTHER" id="PTHR32361">
    <property type="entry name" value="FERRIC/CUPRIC REDUCTASE TRANSMEMBRANE COMPONENT"/>
    <property type="match status" value="1"/>
</dbReference>
<keyword evidence="4 11" id="KW-0812">Transmembrane</keyword>
<evidence type="ECO:0000256" key="1">
    <source>
        <dbReference type="ARBA" id="ARBA00004141"/>
    </source>
</evidence>
<evidence type="ECO:0000256" key="9">
    <source>
        <dbReference type="ARBA" id="ARBA00023136"/>
    </source>
</evidence>
<dbReference type="Pfam" id="PF01794">
    <property type="entry name" value="Ferric_reduct"/>
    <property type="match status" value="1"/>
</dbReference>
<dbReference type="SUPFAM" id="SSF52343">
    <property type="entry name" value="Ferredoxin reductase-like, C-terminal NADP-linked domain"/>
    <property type="match status" value="1"/>
</dbReference>